<evidence type="ECO:0000313" key="2">
    <source>
        <dbReference type="EMBL" id="KZV99184.1"/>
    </source>
</evidence>
<feature type="region of interest" description="Disordered" evidence="1">
    <location>
        <begin position="946"/>
        <end position="982"/>
    </location>
</feature>
<accession>A0A165MFA1</accession>
<feature type="region of interest" description="Disordered" evidence="1">
    <location>
        <begin position="839"/>
        <end position="859"/>
    </location>
</feature>
<evidence type="ECO:0000313" key="3">
    <source>
        <dbReference type="Proteomes" id="UP000077266"/>
    </source>
</evidence>
<keyword evidence="3" id="KW-1185">Reference proteome</keyword>
<feature type="compositionally biased region" description="Basic and acidic residues" evidence="1">
    <location>
        <begin position="965"/>
        <end position="974"/>
    </location>
</feature>
<dbReference type="EMBL" id="KV425912">
    <property type="protein sequence ID" value="KZV99184.1"/>
    <property type="molecule type" value="Genomic_DNA"/>
</dbReference>
<feature type="region of interest" description="Disordered" evidence="1">
    <location>
        <begin position="88"/>
        <end position="125"/>
    </location>
</feature>
<dbReference type="Proteomes" id="UP000077266">
    <property type="component" value="Unassembled WGS sequence"/>
</dbReference>
<feature type="compositionally biased region" description="Basic and acidic residues" evidence="1">
    <location>
        <begin position="88"/>
        <end position="113"/>
    </location>
</feature>
<name>A0A165MFA1_EXIGL</name>
<evidence type="ECO:0000256" key="1">
    <source>
        <dbReference type="SAM" id="MobiDB-lite"/>
    </source>
</evidence>
<dbReference type="InParanoid" id="A0A165MFA1"/>
<reference evidence="2 3" key="1">
    <citation type="journal article" date="2016" name="Mol. Biol. Evol.">
        <title>Comparative Genomics of Early-Diverging Mushroom-Forming Fungi Provides Insights into the Origins of Lignocellulose Decay Capabilities.</title>
        <authorList>
            <person name="Nagy L.G."/>
            <person name="Riley R."/>
            <person name="Tritt A."/>
            <person name="Adam C."/>
            <person name="Daum C."/>
            <person name="Floudas D."/>
            <person name="Sun H."/>
            <person name="Yadav J.S."/>
            <person name="Pangilinan J."/>
            <person name="Larsson K.H."/>
            <person name="Matsuura K."/>
            <person name="Barry K."/>
            <person name="Labutti K."/>
            <person name="Kuo R."/>
            <person name="Ohm R.A."/>
            <person name="Bhattacharya S.S."/>
            <person name="Shirouzu T."/>
            <person name="Yoshinaga Y."/>
            <person name="Martin F.M."/>
            <person name="Grigoriev I.V."/>
            <person name="Hibbett D.S."/>
        </authorList>
    </citation>
    <scope>NUCLEOTIDE SEQUENCE [LARGE SCALE GENOMIC DNA]</scope>
    <source>
        <strain evidence="2 3">HHB12029</strain>
    </source>
</reference>
<gene>
    <name evidence="2" type="ORF">EXIGLDRAFT_726251</name>
</gene>
<proteinExistence type="predicted"/>
<dbReference type="AlphaFoldDB" id="A0A165MFA1"/>
<dbReference type="OrthoDB" id="2393824at2759"/>
<protein>
    <submittedName>
        <fullName evidence="2">Uncharacterized protein</fullName>
    </submittedName>
</protein>
<organism evidence="2 3">
    <name type="scientific">Exidia glandulosa HHB12029</name>
    <dbReference type="NCBI Taxonomy" id="1314781"/>
    <lineage>
        <taxon>Eukaryota</taxon>
        <taxon>Fungi</taxon>
        <taxon>Dikarya</taxon>
        <taxon>Basidiomycota</taxon>
        <taxon>Agaricomycotina</taxon>
        <taxon>Agaricomycetes</taxon>
        <taxon>Auriculariales</taxon>
        <taxon>Exidiaceae</taxon>
        <taxon>Exidia</taxon>
    </lineage>
</organism>
<sequence>MADVDLQHHVPGVLAYYAQMPRGLPSQRWTIAKDAYFIIVSQTAKTTQENEEFITDMLEVVDALVNEQDFRTEIVEKWKDVFSLKRAREPDSDSDPIEDKGRALPPDSKRQRPDGPSLRDASSSVPLTWEQLAKPESKLSRLLATFEPLLRSAIKEESFFEIWQPSDVWDEADRERLRQLAIPRTPNSDSDCMLPDMLLHKLCTLPLDDRAFAQRFEEYSVNNASRFFGNAQGSGKTRMIFEILAHRWGLYINCEYDATTNPYGSRDYAALVDLVPTLRQGTDRFTQHPSMTMRGKQAEPRFAINNELAVHGVRLFMLSRYIVFSLFARLLDECGKTAVGPKLWLLLQIQPVLGPARDDIFLRVFQALLGLPSVDAATQVNELRGTVPDLQLIAFDEIQSMLHHLPDAFKSATEQKKLVTRSFAQPMLKQSRNALPPSARFLFAGTRLCLEDIEAQYLSVVLKEPSFVKVQDLGDHNSPEDVEIYLKQFISDDIWQSYPPDLIYKIGFWFNGRYRFASVLAQWILRLGPHAATVDNIIQNIIRCFTNLPLPNASIIRQMSIRPLIPEELRRDPKNQTLQAAQRAAMFIILTGRPYELKKLLAEIVEYGIGRFYRTTGDDLRVEVKESLVLLALTQCFVHGTGPRSFAWFLNDMIRTRQSSTNGYGYEYLMAFVFWKLFCGSGCILSSVVEFVGPTPAWANQRARLIDTLRQNIPPPGGNDHILSKDNFATGLGFEAENPEDVVQWITTNLGKPFLFPNKMLGPDIMFALLLDDGQVVFLTVQCKYGTKDLNNSGMRLAVFTTSPEHFWQSDKIRNSYEPQHAQLFDALRRFLPLRPAPPLPPQTMPASAPGSTAESNGKKLTKADLLPYETGPPELPILRIYANLGHPNDDPRTLKDNIGSYPLAIVPQSVYDRAIEEWSLDSFEFAYEHSYLGWHGPNSVHRPNPPIIAGLTTPRPPAPKKKVEKSTKGKMQDEETGEVSG</sequence>